<evidence type="ECO:0000256" key="1">
    <source>
        <dbReference type="SAM" id="Phobius"/>
    </source>
</evidence>
<reference evidence="2" key="1">
    <citation type="journal article" date="2020" name="mSystems">
        <title>Genome- and Community-Level Interaction Insights into Carbon Utilization and Element Cycling Functions of Hydrothermarchaeota in Hydrothermal Sediment.</title>
        <authorList>
            <person name="Zhou Z."/>
            <person name="Liu Y."/>
            <person name="Xu W."/>
            <person name="Pan J."/>
            <person name="Luo Z.H."/>
            <person name="Li M."/>
        </authorList>
    </citation>
    <scope>NUCLEOTIDE SEQUENCE [LARGE SCALE GENOMIC DNA]</scope>
    <source>
        <strain evidence="2">HyVt-485</strain>
    </source>
</reference>
<feature type="non-terminal residue" evidence="2">
    <location>
        <position position="426"/>
    </location>
</feature>
<feature type="transmembrane region" description="Helical" evidence="1">
    <location>
        <begin position="18"/>
        <end position="37"/>
    </location>
</feature>
<dbReference type="AlphaFoldDB" id="A0A7C5LRR1"/>
<keyword evidence="1" id="KW-0472">Membrane</keyword>
<accession>A0A7C5LRR1</accession>
<evidence type="ECO:0000313" key="2">
    <source>
        <dbReference type="EMBL" id="HHL42317.1"/>
    </source>
</evidence>
<evidence type="ECO:0008006" key="3">
    <source>
        <dbReference type="Google" id="ProtNLM"/>
    </source>
</evidence>
<keyword evidence="1" id="KW-0812">Transmembrane</keyword>
<comment type="caution">
    <text evidence="2">The sequence shown here is derived from an EMBL/GenBank/DDBJ whole genome shotgun (WGS) entry which is preliminary data.</text>
</comment>
<dbReference type="EMBL" id="DRMJ01000083">
    <property type="protein sequence ID" value="HHL42317.1"/>
    <property type="molecule type" value="Genomic_DNA"/>
</dbReference>
<keyword evidence="1" id="KW-1133">Transmembrane helix</keyword>
<gene>
    <name evidence="2" type="ORF">ENJ42_01755</name>
</gene>
<dbReference type="Proteomes" id="UP000885830">
    <property type="component" value="Unassembled WGS sequence"/>
</dbReference>
<protein>
    <recommendedName>
        <fullName evidence="3">DUF3971 domain-containing protein</fullName>
    </recommendedName>
</protein>
<dbReference type="PROSITE" id="PS51257">
    <property type="entry name" value="PROKAR_LIPOPROTEIN"/>
    <property type="match status" value="1"/>
</dbReference>
<sequence length="426" mass="47274">MTDLDKLSHNGKKSRLRWMWWGLGILACLTVGVFLLWQNRASLLAGQIEKRLAKMGYEADLSIETLTTHSARITDIRIAQDGEVFFLADSLKLEFAGRAVFAGVFEKATLVRPKLTVHIDETGQIVDRWLPSQSGAQQKPKLPSKGVFIEDAIVQWEAPFASAETEISGEIITADHWSAVVHSPGILWQSEFGVIPVDFDTTIESQGINSFRATGTIRIVDLSSKTLQMSGLQTNYSVHIKRGEGNIIQAKGWTQFAWQHLVSPDFESGPADSRLEYTAFYDAPNKKLVDMQADWDVNIQDAGLVNTQKRTRLANLLTAYDAALVAPVAQHFIGDIRNQAAQMFAHFGLTGQGSLAFDQSGYKIALLGPLHVSGDGQNLQISPKRNTEFVVFDQAAGKLFLRADLDWTARRALHIRGLDFRAHSRN</sequence>
<proteinExistence type="predicted"/>
<name>A0A7C5LRR1_9PROT</name>
<organism evidence="2">
    <name type="scientific">Hellea balneolensis</name>
    <dbReference type="NCBI Taxonomy" id="287478"/>
    <lineage>
        <taxon>Bacteria</taxon>
        <taxon>Pseudomonadati</taxon>
        <taxon>Pseudomonadota</taxon>
        <taxon>Alphaproteobacteria</taxon>
        <taxon>Maricaulales</taxon>
        <taxon>Robiginitomaculaceae</taxon>
        <taxon>Hellea</taxon>
    </lineage>
</organism>